<evidence type="ECO:0000256" key="12">
    <source>
        <dbReference type="ARBA" id="ARBA00040992"/>
    </source>
</evidence>
<keyword evidence="4" id="KW-0256">Endoplasmic reticulum</keyword>
<evidence type="ECO:0000256" key="2">
    <source>
        <dbReference type="ARBA" id="ARBA00004477"/>
    </source>
</evidence>
<dbReference type="Pfam" id="PF24858">
    <property type="entry name" value="AGMP_C"/>
    <property type="match status" value="1"/>
</dbReference>
<feature type="transmembrane region" description="Helical" evidence="14">
    <location>
        <begin position="379"/>
        <end position="397"/>
    </location>
</feature>
<dbReference type="InterPro" id="IPR006694">
    <property type="entry name" value="Fatty_acid_hydroxylase"/>
</dbReference>
<protein>
    <recommendedName>
        <fullName evidence="12">Alkylglycerol monooxygenase</fullName>
        <ecNumber evidence="11">1.14.16.5</ecNumber>
    </recommendedName>
</protein>
<dbReference type="GO" id="GO:0008610">
    <property type="term" value="P:lipid biosynthetic process"/>
    <property type="evidence" value="ECO:0007669"/>
    <property type="project" value="InterPro"/>
</dbReference>
<dbReference type="EC" id="1.14.16.5" evidence="11"/>
<feature type="domain" description="Alkylglycerol monooxygenase C-terminal" evidence="16">
    <location>
        <begin position="349"/>
        <end position="425"/>
    </location>
</feature>
<evidence type="ECO:0000256" key="9">
    <source>
        <dbReference type="ARBA" id="ARBA00023136"/>
    </source>
</evidence>
<keyword evidence="9 14" id="KW-0472">Membrane</keyword>
<dbReference type="OMA" id="SISMWIS"/>
<evidence type="ECO:0000256" key="11">
    <source>
        <dbReference type="ARBA" id="ARBA00039026"/>
    </source>
</evidence>
<evidence type="ECO:0000256" key="6">
    <source>
        <dbReference type="ARBA" id="ARBA00023002"/>
    </source>
</evidence>
<name>A0A9Q0RMS9_BLOTA</name>
<dbReference type="GO" id="GO:0006643">
    <property type="term" value="P:membrane lipid metabolic process"/>
    <property type="evidence" value="ECO:0007669"/>
    <property type="project" value="TreeGrafter"/>
</dbReference>
<evidence type="ECO:0000256" key="3">
    <source>
        <dbReference type="ARBA" id="ARBA00022692"/>
    </source>
</evidence>
<evidence type="ECO:0000256" key="4">
    <source>
        <dbReference type="ARBA" id="ARBA00022824"/>
    </source>
</evidence>
<dbReference type="PANTHER" id="PTHR21624:SF1">
    <property type="entry name" value="ALKYLGLYCEROL MONOOXYGENASE"/>
    <property type="match status" value="1"/>
</dbReference>
<feature type="transmembrane region" description="Helical" evidence="14">
    <location>
        <begin position="120"/>
        <end position="139"/>
    </location>
</feature>
<keyword evidence="5 14" id="KW-1133">Transmembrane helix</keyword>
<evidence type="ECO:0000256" key="14">
    <source>
        <dbReference type="SAM" id="Phobius"/>
    </source>
</evidence>
<dbReference type="Pfam" id="PF04116">
    <property type="entry name" value="FA_hydroxylase"/>
    <property type="match status" value="1"/>
</dbReference>
<keyword evidence="18" id="KW-1185">Reference proteome</keyword>
<dbReference type="EMBL" id="JAPWDV010000002">
    <property type="protein sequence ID" value="KAJ6220026.1"/>
    <property type="molecule type" value="Genomic_DNA"/>
</dbReference>
<evidence type="ECO:0000256" key="1">
    <source>
        <dbReference type="ARBA" id="ARBA00001962"/>
    </source>
</evidence>
<comment type="similarity">
    <text evidence="10">Belongs to the sterol desaturase family. TMEM195 subfamily.</text>
</comment>
<feature type="domain" description="Fatty acid hydroxylase" evidence="15">
    <location>
        <begin position="125"/>
        <end position="257"/>
    </location>
</feature>
<sequence length="548" mass="63937">MNSSDNYYVMRSQCASDFGKSALLEFLQMFYIVFPENYDKPPIEMPNYELNLIPTIMALTFFEQIARLFQRQKLTRVQDVVTNVGSSIIFTFSRVLFLGVMIHVYTFIYDNYRIIDLPLYSVWTWLFSLLLVEFVYYWTHRALHEFNFLWAAHQFHHMAEDLNITTTIRDSVVDLIIYDIFPVPISFLIQPQILVVHMQFSLIYQIWLHNSVVGDLGFIEYIVNTPRQHLVHHGKNPYCIDKNYGALLMIWDRMFGTYQREKKDDELVFGVVSPTPATFDPIVLQFGYYRDVYKKFCQMETFSDKMSALFKGPGWSPGKPRLGLISDVPEPDRSAPKYSYDPKTSVWIKLYVAIHGIMFPFVLYMIGHHTLIRFSYGRAFILMMYLLMSLTSFGFIFDNRKYAHLFEILRCILYFPVDYYIAIKTAWQFGSGEKLVFDSFMLVIRTLYITSILIWILKMLIKSNPHGSMVSLTKEKEAIECENGKCKADFNENIELAKKLASKTARKIGGFKVLNITVTAIYIIFVACLIGILYFLKVESCTSLLNTV</sequence>
<keyword evidence="8" id="KW-0443">Lipid metabolism</keyword>
<dbReference type="Proteomes" id="UP001142055">
    <property type="component" value="Chromosome 2"/>
</dbReference>
<evidence type="ECO:0000259" key="15">
    <source>
        <dbReference type="Pfam" id="PF04116"/>
    </source>
</evidence>
<dbReference type="InterPro" id="IPR056853">
    <property type="entry name" value="AGMP_C"/>
</dbReference>
<reference evidence="17" key="1">
    <citation type="submission" date="2022-12" db="EMBL/GenBank/DDBJ databases">
        <title>Genome assemblies of Blomia tropicalis.</title>
        <authorList>
            <person name="Cui Y."/>
        </authorList>
    </citation>
    <scope>NUCLEOTIDE SEQUENCE</scope>
    <source>
        <tissue evidence="17">Adult mites</tissue>
    </source>
</reference>
<organism evidence="17 18">
    <name type="scientific">Blomia tropicalis</name>
    <name type="common">Mite</name>
    <dbReference type="NCBI Taxonomy" id="40697"/>
    <lineage>
        <taxon>Eukaryota</taxon>
        <taxon>Metazoa</taxon>
        <taxon>Ecdysozoa</taxon>
        <taxon>Arthropoda</taxon>
        <taxon>Chelicerata</taxon>
        <taxon>Arachnida</taxon>
        <taxon>Acari</taxon>
        <taxon>Acariformes</taxon>
        <taxon>Sarcoptiformes</taxon>
        <taxon>Astigmata</taxon>
        <taxon>Glycyphagoidea</taxon>
        <taxon>Echimyopodidae</taxon>
        <taxon>Blomia</taxon>
    </lineage>
</organism>
<gene>
    <name evidence="17" type="ORF">RDWZM_005838</name>
</gene>
<evidence type="ECO:0000256" key="5">
    <source>
        <dbReference type="ARBA" id="ARBA00022989"/>
    </source>
</evidence>
<dbReference type="GO" id="GO:0050479">
    <property type="term" value="F:glyceryl-ether monooxygenase activity"/>
    <property type="evidence" value="ECO:0007669"/>
    <property type="project" value="UniProtKB-EC"/>
</dbReference>
<evidence type="ECO:0000259" key="16">
    <source>
        <dbReference type="Pfam" id="PF24858"/>
    </source>
</evidence>
<keyword evidence="3 14" id="KW-0812">Transmembrane</keyword>
<dbReference type="AlphaFoldDB" id="A0A9Q0RMS9"/>
<accession>A0A9Q0RMS9</accession>
<dbReference type="PANTHER" id="PTHR21624">
    <property type="entry name" value="STEROL DESATURASE-RELATED PROTEIN"/>
    <property type="match status" value="1"/>
</dbReference>
<comment type="catalytic activity">
    <reaction evidence="13">
        <text>1-O-(1,2-saturated-alkyl)-sn-glycerol + (6R)-L-erythro-5,6,7,8-tetrahydrobiopterin + O2 = a 1-(1-hydroxyalkyl)-sn-glycerol + (6R)-L-erythro-6,7-dihydrobiopterin + H2O</text>
        <dbReference type="Rhea" id="RHEA:36255"/>
        <dbReference type="ChEBI" id="CHEBI:15377"/>
        <dbReference type="ChEBI" id="CHEBI:15379"/>
        <dbReference type="ChEBI" id="CHEBI:43120"/>
        <dbReference type="ChEBI" id="CHEBI:59560"/>
        <dbReference type="ChEBI" id="CHEBI:73418"/>
        <dbReference type="ChEBI" id="CHEBI:83957"/>
        <dbReference type="EC" id="1.14.16.5"/>
    </reaction>
</comment>
<evidence type="ECO:0000256" key="13">
    <source>
        <dbReference type="ARBA" id="ARBA00047556"/>
    </source>
</evidence>
<evidence type="ECO:0000256" key="7">
    <source>
        <dbReference type="ARBA" id="ARBA00023004"/>
    </source>
</evidence>
<dbReference type="InterPro" id="IPR051689">
    <property type="entry name" value="Sterol_desaturase/TMEM195"/>
</dbReference>
<dbReference type="GO" id="GO:0005789">
    <property type="term" value="C:endoplasmic reticulum membrane"/>
    <property type="evidence" value="ECO:0007669"/>
    <property type="project" value="UniProtKB-SubCell"/>
</dbReference>
<evidence type="ECO:0000256" key="8">
    <source>
        <dbReference type="ARBA" id="ARBA00023098"/>
    </source>
</evidence>
<feature type="transmembrane region" description="Helical" evidence="14">
    <location>
        <begin position="513"/>
        <end position="536"/>
    </location>
</feature>
<keyword evidence="6" id="KW-0560">Oxidoreductase</keyword>
<comment type="cofactor">
    <cofactor evidence="1">
        <name>Fe cation</name>
        <dbReference type="ChEBI" id="CHEBI:24875"/>
    </cofactor>
</comment>
<keyword evidence="7" id="KW-0408">Iron</keyword>
<feature type="transmembrane region" description="Helical" evidence="14">
    <location>
        <begin position="81"/>
        <end position="108"/>
    </location>
</feature>
<comment type="caution">
    <text evidence="17">The sequence shown here is derived from an EMBL/GenBank/DDBJ whole genome shotgun (WGS) entry which is preliminary data.</text>
</comment>
<feature type="transmembrane region" description="Helical" evidence="14">
    <location>
        <begin position="346"/>
        <end position="367"/>
    </location>
</feature>
<feature type="transmembrane region" description="Helical" evidence="14">
    <location>
        <begin position="442"/>
        <end position="461"/>
    </location>
</feature>
<evidence type="ECO:0000256" key="10">
    <source>
        <dbReference type="ARBA" id="ARBA00038190"/>
    </source>
</evidence>
<evidence type="ECO:0000313" key="17">
    <source>
        <dbReference type="EMBL" id="KAJ6220026.1"/>
    </source>
</evidence>
<comment type="subcellular location">
    <subcellularLocation>
        <location evidence="2">Endoplasmic reticulum membrane</location>
        <topology evidence="2">Multi-pass membrane protein</topology>
    </subcellularLocation>
</comment>
<evidence type="ECO:0000313" key="18">
    <source>
        <dbReference type="Proteomes" id="UP001142055"/>
    </source>
</evidence>
<dbReference type="GO" id="GO:0005506">
    <property type="term" value="F:iron ion binding"/>
    <property type="evidence" value="ECO:0007669"/>
    <property type="project" value="InterPro"/>
</dbReference>
<proteinExistence type="inferred from homology"/>